<dbReference type="Proteomes" id="UP000800094">
    <property type="component" value="Unassembled WGS sequence"/>
</dbReference>
<dbReference type="Gene3D" id="1.10.357.30">
    <property type="entry name" value="Exocyst complex subunit Sec15 C-terminal domain, N-terminal subdomain"/>
    <property type="match status" value="1"/>
</dbReference>
<dbReference type="InterPro" id="IPR048359">
    <property type="entry name" value="EXOC6_Sec15_N"/>
</dbReference>
<organism evidence="8 9">
    <name type="scientific">Trematosphaeria pertusa</name>
    <dbReference type="NCBI Taxonomy" id="390896"/>
    <lineage>
        <taxon>Eukaryota</taxon>
        <taxon>Fungi</taxon>
        <taxon>Dikarya</taxon>
        <taxon>Ascomycota</taxon>
        <taxon>Pezizomycotina</taxon>
        <taxon>Dothideomycetes</taxon>
        <taxon>Pleosporomycetidae</taxon>
        <taxon>Pleosporales</taxon>
        <taxon>Massarineae</taxon>
        <taxon>Trematosphaeriaceae</taxon>
        <taxon>Trematosphaeria</taxon>
    </lineage>
</organism>
<proteinExistence type="inferred from homology"/>
<dbReference type="PIRSF" id="PIRSF025007">
    <property type="entry name" value="Sec15"/>
    <property type="match status" value="1"/>
</dbReference>
<evidence type="ECO:0000256" key="2">
    <source>
        <dbReference type="ARBA" id="ARBA00022448"/>
    </source>
</evidence>
<dbReference type="GO" id="GO:0006886">
    <property type="term" value="P:intracellular protein transport"/>
    <property type="evidence" value="ECO:0007669"/>
    <property type="project" value="InterPro"/>
</dbReference>
<evidence type="ECO:0000256" key="5">
    <source>
        <dbReference type="PIRNR" id="PIRNR025007"/>
    </source>
</evidence>
<evidence type="ECO:0000256" key="4">
    <source>
        <dbReference type="ARBA" id="ARBA00023054"/>
    </source>
</evidence>
<dbReference type="EMBL" id="ML987191">
    <property type="protein sequence ID" value="KAF2253962.1"/>
    <property type="molecule type" value="Genomic_DNA"/>
</dbReference>
<keyword evidence="4" id="KW-0175">Coiled coil</keyword>
<evidence type="ECO:0000259" key="7">
    <source>
        <dbReference type="Pfam" id="PF20651"/>
    </source>
</evidence>
<gene>
    <name evidence="8" type="ORF">BU26DRAFT_561224</name>
</gene>
<evidence type="ECO:0000259" key="6">
    <source>
        <dbReference type="Pfam" id="PF04091"/>
    </source>
</evidence>
<dbReference type="GO" id="GO:0006893">
    <property type="term" value="P:Golgi to plasma membrane transport"/>
    <property type="evidence" value="ECO:0007669"/>
    <property type="project" value="TreeGrafter"/>
</dbReference>
<dbReference type="GO" id="GO:0000145">
    <property type="term" value="C:exocyst"/>
    <property type="evidence" value="ECO:0007669"/>
    <property type="project" value="UniProtKB-UniRule"/>
</dbReference>
<dbReference type="RefSeq" id="XP_033688966.1">
    <property type="nucleotide sequence ID" value="XM_033832890.1"/>
</dbReference>
<keyword evidence="3 5" id="KW-0268">Exocytosis</keyword>
<keyword evidence="2 5" id="KW-0813">Transport</keyword>
<dbReference type="PANTHER" id="PTHR12702:SF0">
    <property type="entry name" value="EXOCYST COMPLEX COMPONENT 6"/>
    <property type="match status" value="1"/>
</dbReference>
<dbReference type="InterPro" id="IPR046361">
    <property type="entry name" value="EXOC6/Sec15_C"/>
</dbReference>
<dbReference type="Pfam" id="PF04091">
    <property type="entry name" value="Sec15_C"/>
    <property type="match status" value="1"/>
</dbReference>
<dbReference type="InterPro" id="IPR007225">
    <property type="entry name" value="EXOC6/Sec15"/>
</dbReference>
<comment type="similarity">
    <text evidence="1 5">Belongs to the SEC15 family.</text>
</comment>
<evidence type="ECO:0000313" key="8">
    <source>
        <dbReference type="EMBL" id="KAF2253962.1"/>
    </source>
</evidence>
<feature type="domain" description="Exocyst complex subunit EXOC6/Sec15 C-terminal" evidence="6">
    <location>
        <begin position="402"/>
        <end position="743"/>
    </location>
</feature>
<dbReference type="GeneID" id="54586220"/>
<dbReference type="PANTHER" id="PTHR12702">
    <property type="entry name" value="SEC15"/>
    <property type="match status" value="1"/>
</dbReference>
<dbReference type="AlphaFoldDB" id="A0A6A6IVL4"/>
<dbReference type="InterPro" id="IPR042045">
    <property type="entry name" value="EXOC6/Sec15_C_dom1"/>
</dbReference>
<dbReference type="Gene3D" id="1.20.58.670">
    <property type="entry name" value="Dsl1p vesicle tethering complex, Tip20p subunit, domain D"/>
    <property type="match status" value="1"/>
</dbReference>
<evidence type="ECO:0000256" key="3">
    <source>
        <dbReference type="ARBA" id="ARBA00022483"/>
    </source>
</evidence>
<dbReference type="OrthoDB" id="10267033at2759"/>
<dbReference type="GO" id="GO:0016020">
    <property type="term" value="C:membrane"/>
    <property type="evidence" value="ECO:0007669"/>
    <property type="project" value="TreeGrafter"/>
</dbReference>
<dbReference type="GO" id="GO:0090522">
    <property type="term" value="P:vesicle tethering involved in exocytosis"/>
    <property type="evidence" value="ECO:0007669"/>
    <property type="project" value="UniProtKB-UniRule"/>
</dbReference>
<dbReference type="FunFam" id="1.10.357.30:FF:000004">
    <property type="entry name" value="Exocyst complex component SEC15"/>
    <property type="match status" value="1"/>
</dbReference>
<comment type="function">
    <text evidence="5">Component of the exocyst complex involved in the docking of exocytic vesicles with fusion sites on the plasma membrane.</text>
</comment>
<keyword evidence="9" id="KW-1185">Reference proteome</keyword>
<accession>A0A6A6IVL4</accession>
<evidence type="ECO:0000313" key="9">
    <source>
        <dbReference type="Proteomes" id="UP000800094"/>
    </source>
</evidence>
<evidence type="ECO:0000256" key="1">
    <source>
        <dbReference type="ARBA" id="ARBA00007944"/>
    </source>
</evidence>
<feature type="domain" description="Exocyst complex component EXOC6/Sec15 N-terminal" evidence="7">
    <location>
        <begin position="49"/>
        <end position="216"/>
    </location>
</feature>
<sequence>MPAAVDAGDDLWIAIKQISQSTSDSDYIDQLVPVMRDARYNNQIIQAFQQFSTDKEAEIERICNANHQEFVSSVNSLLQVRQGTVEMTERILELNESIQESINTLAAQKKALVDSRGVRQNINETNEALNACLDVLRLANHIYDLLKEKNYYAALRSLDELQTIHLKSIGRYKIAEWIDKNVPTVREQIREAVKNDLSTWLFRIRESSQFLGEVSFYYTDVRRTRNQDRAESDTRFSKFKLNSAIELVADETDEFDVLNNEEAGNETDFTPLFEAMHIYDTLGKREQFKAEYAADRRRQKDLIIPSSLNLLDEECGDLSSLLESIAGFAIIEKATMGKTTNLRQQSDASVDELWDSMCQSVITLITNALPTVENDELLLKIKGRIALFMLTMEKWGYSVSAMTDLLLTLFSKYSELLKQRFSDDFLEIVTTDDYMPMPINSIEEYDKVVTVSWYTPDKEREELTFPCVLPFSQMYPLCCIDIRNFLNQIYLFSDDYFQKSTVIDETLRTSLDDLLCHQVCQSLLDRLSSQYPGQIVQILTNLEHFEIACSELESLLFEARSSPSATGPIVLEATDKFKVAKKTASDRIFELVNSKIDDLIETAEYDWMASKPSAEPSEYMVELKRYLSDIMSSVLLALPTEIKEFIYFDALSHASTAILDLTLDDSVKRITPAAVQTLATDTRFLASFVEGLGNPILMENLDELTQTVALMGTDNSDEFFDVAQRNRKYGKVDSMKGAILLEKVQEGAQFAAQSPTKPAASERFGTLGSRFGIR</sequence>
<dbReference type="InterPro" id="IPR042044">
    <property type="entry name" value="EXOC6PINT-1/Sec15/Tip20_C_dom2"/>
</dbReference>
<protein>
    <recommendedName>
        <fullName evidence="5">Exocyst complex component SEC15</fullName>
    </recommendedName>
</protein>
<reference evidence="8" key="1">
    <citation type="journal article" date="2020" name="Stud. Mycol.">
        <title>101 Dothideomycetes genomes: a test case for predicting lifestyles and emergence of pathogens.</title>
        <authorList>
            <person name="Haridas S."/>
            <person name="Albert R."/>
            <person name="Binder M."/>
            <person name="Bloem J."/>
            <person name="Labutti K."/>
            <person name="Salamov A."/>
            <person name="Andreopoulos B."/>
            <person name="Baker S."/>
            <person name="Barry K."/>
            <person name="Bills G."/>
            <person name="Bluhm B."/>
            <person name="Cannon C."/>
            <person name="Castanera R."/>
            <person name="Culley D."/>
            <person name="Daum C."/>
            <person name="Ezra D."/>
            <person name="Gonzalez J."/>
            <person name="Henrissat B."/>
            <person name="Kuo A."/>
            <person name="Liang C."/>
            <person name="Lipzen A."/>
            <person name="Lutzoni F."/>
            <person name="Magnuson J."/>
            <person name="Mondo S."/>
            <person name="Nolan M."/>
            <person name="Ohm R."/>
            <person name="Pangilinan J."/>
            <person name="Park H.-J."/>
            <person name="Ramirez L."/>
            <person name="Alfaro M."/>
            <person name="Sun H."/>
            <person name="Tritt A."/>
            <person name="Yoshinaga Y."/>
            <person name="Zwiers L.-H."/>
            <person name="Turgeon B."/>
            <person name="Goodwin S."/>
            <person name="Spatafora J."/>
            <person name="Crous P."/>
            <person name="Grigoriev I."/>
        </authorList>
    </citation>
    <scope>NUCLEOTIDE SEQUENCE</scope>
    <source>
        <strain evidence="8">CBS 122368</strain>
    </source>
</reference>
<dbReference type="Pfam" id="PF20651">
    <property type="entry name" value="EXOC6_Sec15_N"/>
    <property type="match status" value="1"/>
</dbReference>
<name>A0A6A6IVL4_9PLEO</name>